<dbReference type="PANTHER" id="PTHR48081:SF8">
    <property type="entry name" value="ALPHA_BETA HYDROLASE FOLD-3 DOMAIN-CONTAINING PROTEIN-RELATED"/>
    <property type="match status" value="1"/>
</dbReference>
<dbReference type="EMBL" id="LMXB01000140">
    <property type="protein sequence ID" value="KUO14587.1"/>
    <property type="molecule type" value="Genomic_DNA"/>
</dbReference>
<dbReference type="OrthoDB" id="128186at2"/>
<protein>
    <recommendedName>
        <fullName evidence="2">Alpha/beta hydrolase fold-3 domain-containing protein</fullName>
    </recommendedName>
</protein>
<dbReference type="InterPro" id="IPR013094">
    <property type="entry name" value="AB_hydrolase_3"/>
</dbReference>
<organism evidence="3 4">
    <name type="scientific">Streptomyces dysideae</name>
    <dbReference type="NCBI Taxonomy" id="909626"/>
    <lineage>
        <taxon>Bacteria</taxon>
        <taxon>Bacillati</taxon>
        <taxon>Actinomycetota</taxon>
        <taxon>Actinomycetes</taxon>
        <taxon>Kitasatosporales</taxon>
        <taxon>Streptomycetaceae</taxon>
        <taxon>Streptomyces</taxon>
    </lineage>
</organism>
<dbReference type="SUPFAM" id="SSF53474">
    <property type="entry name" value="alpha/beta-Hydrolases"/>
    <property type="match status" value="1"/>
</dbReference>
<evidence type="ECO:0000259" key="2">
    <source>
        <dbReference type="Pfam" id="PF07859"/>
    </source>
</evidence>
<evidence type="ECO:0000256" key="1">
    <source>
        <dbReference type="ARBA" id="ARBA00022801"/>
    </source>
</evidence>
<dbReference type="STRING" id="909626.AQJ91_46075"/>
<dbReference type="Gene3D" id="3.40.50.1820">
    <property type="entry name" value="alpha/beta hydrolase"/>
    <property type="match status" value="1"/>
</dbReference>
<reference evidence="3 4" key="1">
    <citation type="submission" date="2015-10" db="EMBL/GenBank/DDBJ databases">
        <title>Draft genome sequence of Streptomyces sp. RV15, isolated from a marine sponge.</title>
        <authorList>
            <person name="Ruckert C."/>
            <person name="Abdelmohsen U.R."/>
            <person name="Winkler A."/>
            <person name="Hentschel U."/>
            <person name="Kalinowski J."/>
            <person name="Kampfer P."/>
            <person name="Glaeser S."/>
        </authorList>
    </citation>
    <scope>NUCLEOTIDE SEQUENCE [LARGE SCALE GENOMIC DNA]</scope>
    <source>
        <strain evidence="3 4">RV15</strain>
    </source>
</reference>
<evidence type="ECO:0000313" key="4">
    <source>
        <dbReference type="Proteomes" id="UP000053260"/>
    </source>
</evidence>
<dbReference type="GO" id="GO:0016787">
    <property type="term" value="F:hydrolase activity"/>
    <property type="evidence" value="ECO:0007669"/>
    <property type="project" value="UniProtKB-KW"/>
</dbReference>
<name>A0A117RX81_9ACTN</name>
<proteinExistence type="predicted"/>
<sequence length="312" mass="33528">MAPWRCHVSDHTAVELSPEATEFAEFFAGLAAPESELDAMRIVSEGVHLKAREPEGVTYREVDAGGVLGIWCEPVDANTDYVLLHGHAGGSVLSSAFVDRKLAGHIAKAAGAPVLVLDFRRAPEHKYPAQVDDAEAAFNWLLSEGYEPGNIITIGHSIGGFIAVALALRLRDKKQPLPGAIVSISPWCDLEIANETIATNAETDKILSKELLAFFRDAWIGGTGIEFTDTRINLNRADLSGLPPTLVSWGTYEVLAGEDEEFAARVKDAGIDTETVVVPGGQHSYVYGAGRVPETDAAIAKIGAWVREKTKI</sequence>
<evidence type="ECO:0000313" key="3">
    <source>
        <dbReference type="EMBL" id="KUO14587.1"/>
    </source>
</evidence>
<comment type="caution">
    <text evidence="3">The sequence shown here is derived from an EMBL/GenBank/DDBJ whole genome shotgun (WGS) entry which is preliminary data.</text>
</comment>
<gene>
    <name evidence="3" type="ORF">AQJ91_46075</name>
</gene>
<dbReference type="AlphaFoldDB" id="A0A117RX81"/>
<accession>A0A117RX81</accession>
<keyword evidence="4" id="KW-1185">Reference proteome</keyword>
<dbReference type="Proteomes" id="UP000053260">
    <property type="component" value="Unassembled WGS sequence"/>
</dbReference>
<dbReference type="Pfam" id="PF07859">
    <property type="entry name" value="Abhydrolase_3"/>
    <property type="match status" value="1"/>
</dbReference>
<dbReference type="PANTHER" id="PTHR48081">
    <property type="entry name" value="AB HYDROLASE SUPERFAMILY PROTEIN C4A8.06C"/>
    <property type="match status" value="1"/>
</dbReference>
<keyword evidence="1" id="KW-0378">Hydrolase</keyword>
<dbReference type="InterPro" id="IPR029058">
    <property type="entry name" value="AB_hydrolase_fold"/>
</dbReference>
<dbReference type="InterPro" id="IPR050300">
    <property type="entry name" value="GDXG_lipolytic_enzyme"/>
</dbReference>
<feature type="domain" description="Alpha/beta hydrolase fold-3" evidence="2">
    <location>
        <begin position="84"/>
        <end position="286"/>
    </location>
</feature>